<reference evidence="2 3" key="3">
    <citation type="submission" date="2020-02" db="EMBL/GenBank/DDBJ databases">
        <title>Newly sequenced genome of strain CSTR1 showed variability in Candidatus Kuenenia stuttgartiensis genomes.</title>
        <authorList>
            <person name="Ding C."/>
            <person name="Adrian L."/>
        </authorList>
    </citation>
    <scope>NUCLEOTIDE SEQUENCE [LARGE SCALE GENOMIC DNA]</scope>
    <source>
        <strain evidence="2 3">CSTR1</strain>
    </source>
</reference>
<evidence type="ECO:0000313" key="2">
    <source>
        <dbReference type="EMBL" id="QII11487.1"/>
    </source>
</evidence>
<proteinExistence type="predicted"/>
<sequence length="56" mass="6953">MRLRCFKFSRKWRTDNKRFPVHRFFKMGLLSFEREFLNPTSTSRNRISFIANVIRL</sequence>
<organism evidence="1">
    <name type="scientific">Kuenenia stuttgartiensis</name>
    <dbReference type="NCBI Taxonomy" id="174633"/>
    <lineage>
        <taxon>Bacteria</taxon>
        <taxon>Pseudomonadati</taxon>
        <taxon>Planctomycetota</taxon>
        <taxon>Candidatus Brocadiia</taxon>
        <taxon>Candidatus Brocadiales</taxon>
        <taxon>Candidatus Brocadiaceae</taxon>
        <taxon>Candidatus Kuenenia</taxon>
    </lineage>
</organism>
<evidence type="ECO:0000313" key="3">
    <source>
        <dbReference type="Proteomes" id="UP000501926"/>
    </source>
</evidence>
<dbReference type="AlphaFoldDB" id="Q1Q2Z8"/>
<protein>
    <submittedName>
        <fullName evidence="1">Uncharacterized protein</fullName>
    </submittedName>
</protein>
<reference evidence="1" key="2">
    <citation type="submission" date="2006-01" db="EMBL/GenBank/DDBJ databases">
        <authorList>
            <person name="Genoscope"/>
        </authorList>
    </citation>
    <scope>NUCLEOTIDE SEQUENCE</scope>
</reference>
<dbReference type="Proteomes" id="UP000501926">
    <property type="component" value="Chromosome"/>
</dbReference>
<evidence type="ECO:0000313" key="1">
    <source>
        <dbReference type="EMBL" id="CAJ74382.1"/>
    </source>
</evidence>
<dbReference type="EMBL" id="CT573071">
    <property type="protein sequence ID" value="CAJ74382.1"/>
    <property type="molecule type" value="Genomic_DNA"/>
</dbReference>
<dbReference type="EMBL" id="CP049055">
    <property type="protein sequence ID" value="QII11487.1"/>
    <property type="molecule type" value="Genomic_DNA"/>
</dbReference>
<reference evidence="1" key="1">
    <citation type="journal article" date="2006" name="Nature">
        <title>Deciphering the evolution and metabolism of an anammox bacterium from a community genome.</title>
        <authorList>
            <person name="Strous M."/>
            <person name="Pelletier E."/>
            <person name="Mangenot S."/>
            <person name="Rattei T."/>
            <person name="Lehner A."/>
            <person name="Taylor M.W."/>
            <person name="Horn M."/>
            <person name="Daims H."/>
            <person name="Bartol-Mavel D."/>
            <person name="Wincker P."/>
            <person name="Barbe V."/>
            <person name="Fonknechten N."/>
            <person name="Vallenet D."/>
            <person name="Segurens B."/>
            <person name="Schenowitz-Truong C."/>
            <person name="Medigue C."/>
            <person name="Collingro A."/>
            <person name="Snel B."/>
            <person name="Dutilh B.E."/>
            <person name="OpDenCamp H.J.M."/>
            <person name="vanDerDrift C."/>
            <person name="Cirpus I."/>
            <person name="vanDePas-Schoonen K.T."/>
            <person name="Harhangi H.R."/>
            <person name="vanNiftrik L."/>
            <person name="Schmid M."/>
            <person name="Keltjens J."/>
            <person name="vanDeVossenberg J."/>
            <person name="Kartal B."/>
            <person name="Meier H."/>
            <person name="Frishman D."/>
            <person name="Huynen M.A."/>
            <person name="Mewes H."/>
            <person name="Weissenbach J."/>
            <person name="Jetten M.S.M."/>
            <person name="Wagner M."/>
            <person name="LePaslier D."/>
        </authorList>
    </citation>
    <scope>NUCLEOTIDE SEQUENCE</scope>
</reference>
<accession>Q1Q2Z8</accession>
<gene>
    <name evidence="2" type="ORF">KsCSTR_21080</name>
    <name evidence="1" type="ORF">kuste3619</name>
</gene>
<name>Q1Q2Z8_KUEST</name>